<evidence type="ECO:0000313" key="1">
    <source>
        <dbReference type="EMBL" id="MDY4338151.1"/>
    </source>
</evidence>
<keyword evidence="2" id="KW-1185">Reference proteome</keyword>
<dbReference type="Proteomes" id="UP001272345">
    <property type="component" value="Unassembled WGS sequence"/>
</dbReference>
<accession>A0ABU5FTX8</accession>
<name>A0ABU5FTX8_9STRE</name>
<evidence type="ECO:0000313" key="2">
    <source>
        <dbReference type="Proteomes" id="UP001272345"/>
    </source>
</evidence>
<dbReference type="RefSeq" id="WP_320694114.1">
    <property type="nucleotide sequence ID" value="NZ_JAXHDO010000011.1"/>
</dbReference>
<comment type="caution">
    <text evidence="1">The sequence shown here is derived from an EMBL/GenBank/DDBJ whole genome shotgun (WGS) entry which is preliminary data.</text>
</comment>
<gene>
    <name evidence="1" type="ORF">SPC83_08490</name>
</gene>
<protein>
    <submittedName>
        <fullName evidence="1">Transcriptional regulator</fullName>
    </submittedName>
</protein>
<organism evidence="1 2">
    <name type="scientific">Streptococcus wuxiensis</name>
    <dbReference type="NCBI Taxonomy" id="3095078"/>
    <lineage>
        <taxon>Bacteria</taxon>
        <taxon>Bacillati</taxon>
        <taxon>Bacillota</taxon>
        <taxon>Bacilli</taxon>
        <taxon>Lactobacillales</taxon>
        <taxon>Streptococcaceae</taxon>
        <taxon>Streptococcus</taxon>
    </lineage>
</organism>
<dbReference type="EMBL" id="JAXHDO010000011">
    <property type="protein sequence ID" value="MDY4338151.1"/>
    <property type="molecule type" value="Genomic_DNA"/>
</dbReference>
<sequence>MQYIIRNTHENYTQLNNHSAQNSNLSLQAKGLLLVLMSNKDTWRPYIDELSKRSRNGRDAHRAAFDELKEAGYIRIYRKSFGRGKGIQNFPLVQDVPISDSYWEYWVNNLEKELSTEQ</sequence>
<reference evidence="1 2" key="1">
    <citation type="submission" date="2023-11" db="EMBL/GenBank/DDBJ databases">
        <title>Streptococcus wuxiensis sp. nov., Streptococcus jiangnanensis sp. nov., Streptococcus fermentans sp. nov., three novel members of the genus Streptococcus isolated from breast milk.</title>
        <authorList>
            <person name="Zhou Y."/>
            <person name="Yang B."/>
        </authorList>
    </citation>
    <scope>NUCLEOTIDE SEQUENCE [LARGE SCALE GENOMIC DNA]</scope>
    <source>
        <strain evidence="1 2">21WXBC0057M1</strain>
    </source>
</reference>
<proteinExistence type="predicted"/>